<organism evidence="5 6">
    <name type="scientific">Luteimonas terrae</name>
    <dbReference type="NCBI Taxonomy" id="1530191"/>
    <lineage>
        <taxon>Bacteria</taxon>
        <taxon>Pseudomonadati</taxon>
        <taxon>Pseudomonadota</taxon>
        <taxon>Gammaproteobacteria</taxon>
        <taxon>Lysobacterales</taxon>
        <taxon>Lysobacteraceae</taxon>
        <taxon>Luteimonas</taxon>
    </lineage>
</organism>
<reference evidence="5 6" key="1">
    <citation type="submission" date="2023-07" db="EMBL/GenBank/DDBJ databases">
        <title>Sorghum-associated microbial communities from plants grown in Nebraska, USA.</title>
        <authorList>
            <person name="Schachtman D."/>
        </authorList>
    </citation>
    <scope>NUCLEOTIDE SEQUENCE [LARGE SCALE GENOMIC DNA]</scope>
    <source>
        <strain evidence="5 6">4099</strain>
    </source>
</reference>
<keyword evidence="6" id="KW-1185">Reference proteome</keyword>
<sequence length="117" mass="13322">MNTSVPNCGLDVALAVMGGKWKPLILYHLQHNAQRFGELRRLIPRISEKVLIQQLRELVDTGVLVRHDYREVPPKVDYAVTPFGRTLVEALMPLCNWGTAHRAEFEAVRTRQSGMDD</sequence>
<dbReference type="InterPro" id="IPR036390">
    <property type="entry name" value="WH_DNA-bd_sf"/>
</dbReference>
<keyword evidence="2 5" id="KW-0238">DNA-binding</keyword>
<dbReference type="PROSITE" id="PS51118">
    <property type="entry name" value="HTH_HXLR"/>
    <property type="match status" value="1"/>
</dbReference>
<keyword evidence="1" id="KW-0805">Transcription regulation</keyword>
<comment type="caution">
    <text evidence="5">The sequence shown here is derived from an EMBL/GenBank/DDBJ whole genome shotgun (WGS) entry which is preliminary data.</text>
</comment>
<dbReference type="InterPro" id="IPR036388">
    <property type="entry name" value="WH-like_DNA-bd_sf"/>
</dbReference>
<feature type="domain" description="HTH hxlR-type" evidence="4">
    <location>
        <begin position="8"/>
        <end position="106"/>
    </location>
</feature>
<evidence type="ECO:0000256" key="2">
    <source>
        <dbReference type="ARBA" id="ARBA00023125"/>
    </source>
</evidence>
<gene>
    <name evidence="5" type="ORF">J2W68_003402</name>
</gene>
<evidence type="ECO:0000259" key="4">
    <source>
        <dbReference type="PROSITE" id="PS51118"/>
    </source>
</evidence>
<evidence type="ECO:0000256" key="1">
    <source>
        <dbReference type="ARBA" id="ARBA00023015"/>
    </source>
</evidence>
<accession>A0ABU1Y0V5</accession>
<dbReference type="GO" id="GO:0003677">
    <property type="term" value="F:DNA binding"/>
    <property type="evidence" value="ECO:0007669"/>
    <property type="project" value="UniProtKB-KW"/>
</dbReference>
<dbReference type="RefSeq" id="WP_310238245.1">
    <property type="nucleotide sequence ID" value="NZ_JAVDWO010000017.1"/>
</dbReference>
<dbReference type="SUPFAM" id="SSF46785">
    <property type="entry name" value="Winged helix' DNA-binding domain"/>
    <property type="match status" value="1"/>
</dbReference>
<protein>
    <submittedName>
        <fullName evidence="5">DNA-binding HxlR family transcriptional regulator</fullName>
    </submittedName>
</protein>
<proteinExistence type="predicted"/>
<dbReference type="PANTHER" id="PTHR33204">
    <property type="entry name" value="TRANSCRIPTIONAL REGULATOR, MARR FAMILY"/>
    <property type="match status" value="1"/>
</dbReference>
<dbReference type="Gene3D" id="1.10.10.10">
    <property type="entry name" value="Winged helix-like DNA-binding domain superfamily/Winged helix DNA-binding domain"/>
    <property type="match status" value="1"/>
</dbReference>
<evidence type="ECO:0000313" key="6">
    <source>
        <dbReference type="Proteomes" id="UP001256588"/>
    </source>
</evidence>
<dbReference type="PANTHER" id="PTHR33204:SF29">
    <property type="entry name" value="TRANSCRIPTIONAL REGULATOR"/>
    <property type="match status" value="1"/>
</dbReference>
<dbReference type="Pfam" id="PF01638">
    <property type="entry name" value="HxlR"/>
    <property type="match status" value="1"/>
</dbReference>
<keyword evidence="3" id="KW-0804">Transcription</keyword>
<evidence type="ECO:0000256" key="3">
    <source>
        <dbReference type="ARBA" id="ARBA00023163"/>
    </source>
</evidence>
<dbReference type="Proteomes" id="UP001256588">
    <property type="component" value="Unassembled WGS sequence"/>
</dbReference>
<dbReference type="InterPro" id="IPR002577">
    <property type="entry name" value="HTH_HxlR"/>
</dbReference>
<evidence type="ECO:0000313" key="5">
    <source>
        <dbReference type="EMBL" id="MDR7194654.1"/>
    </source>
</evidence>
<name>A0ABU1Y0V5_9GAMM</name>
<dbReference type="EMBL" id="JAVDWO010000017">
    <property type="protein sequence ID" value="MDR7194654.1"/>
    <property type="molecule type" value="Genomic_DNA"/>
</dbReference>